<dbReference type="InterPro" id="IPR014001">
    <property type="entry name" value="Helicase_ATP-bd"/>
</dbReference>
<evidence type="ECO:0000256" key="4">
    <source>
        <dbReference type="ARBA" id="ARBA00022771"/>
    </source>
</evidence>
<evidence type="ECO:0000256" key="2">
    <source>
        <dbReference type="ARBA" id="ARBA00022723"/>
    </source>
</evidence>
<feature type="compositionally biased region" description="Basic and acidic residues" evidence="11">
    <location>
        <begin position="548"/>
        <end position="607"/>
    </location>
</feature>
<dbReference type="InterPro" id="IPR007502">
    <property type="entry name" value="Helicase-assoc_dom"/>
</dbReference>
<dbReference type="Pfam" id="PF07717">
    <property type="entry name" value="OB_NTP_bind"/>
    <property type="match status" value="1"/>
</dbReference>
<dbReference type="GO" id="GO:0003724">
    <property type="term" value="F:RNA helicase activity"/>
    <property type="evidence" value="ECO:0007669"/>
    <property type="project" value="UniProtKB-EC"/>
</dbReference>
<evidence type="ECO:0000313" key="15">
    <source>
        <dbReference type="EMBL" id="KAL1500164.1"/>
    </source>
</evidence>
<dbReference type="PANTHER" id="PTHR18934">
    <property type="entry name" value="ATP-DEPENDENT RNA HELICASE"/>
    <property type="match status" value="1"/>
</dbReference>
<keyword evidence="2" id="KW-0479">Metal-binding</keyword>
<evidence type="ECO:0000256" key="8">
    <source>
        <dbReference type="ARBA" id="ARBA00022840"/>
    </source>
</evidence>
<dbReference type="SUPFAM" id="SSF90209">
    <property type="entry name" value="Ran binding protein zinc finger-like"/>
    <property type="match status" value="1"/>
</dbReference>
<dbReference type="CDD" id="cd17917">
    <property type="entry name" value="DEXHc_RHA-like"/>
    <property type="match status" value="1"/>
</dbReference>
<keyword evidence="6" id="KW-0347">Helicase</keyword>
<dbReference type="SMART" id="SM00547">
    <property type="entry name" value="ZnF_RBZ"/>
    <property type="match status" value="1"/>
</dbReference>
<keyword evidence="4 10" id="KW-0863">Zinc-finger</keyword>
<feature type="region of interest" description="Disordered" evidence="11">
    <location>
        <begin position="668"/>
        <end position="778"/>
    </location>
</feature>
<evidence type="ECO:0000256" key="5">
    <source>
        <dbReference type="ARBA" id="ARBA00022801"/>
    </source>
</evidence>
<dbReference type="PROSITE" id="PS50199">
    <property type="entry name" value="ZF_RANBP2_2"/>
    <property type="match status" value="1"/>
</dbReference>
<evidence type="ECO:0000259" key="12">
    <source>
        <dbReference type="PROSITE" id="PS50199"/>
    </source>
</evidence>
<feature type="region of interest" description="Disordered" evidence="11">
    <location>
        <begin position="149"/>
        <end position="191"/>
    </location>
</feature>
<dbReference type="InterPro" id="IPR036443">
    <property type="entry name" value="Znf_RanBP2_sf"/>
</dbReference>
<dbReference type="EC" id="3.6.4.13" evidence="1"/>
<evidence type="ECO:0000256" key="9">
    <source>
        <dbReference type="ARBA" id="ARBA00047984"/>
    </source>
</evidence>
<dbReference type="Gene3D" id="1.20.120.1080">
    <property type="match status" value="1"/>
</dbReference>
<dbReference type="InterPro" id="IPR001876">
    <property type="entry name" value="Znf_RanBP2"/>
</dbReference>
<feature type="domain" description="Helicase ATP-binding" evidence="13">
    <location>
        <begin position="823"/>
        <end position="990"/>
    </location>
</feature>
<dbReference type="GO" id="GO:0016787">
    <property type="term" value="F:hydrolase activity"/>
    <property type="evidence" value="ECO:0007669"/>
    <property type="project" value="UniProtKB-KW"/>
</dbReference>
<evidence type="ECO:0000259" key="13">
    <source>
        <dbReference type="PROSITE" id="PS51192"/>
    </source>
</evidence>
<dbReference type="PROSITE" id="PS51194">
    <property type="entry name" value="HELICASE_CTER"/>
    <property type="match status" value="1"/>
</dbReference>
<dbReference type="InterPro" id="IPR002464">
    <property type="entry name" value="DNA/RNA_helicase_DEAH_CS"/>
</dbReference>
<dbReference type="PROSITE" id="PS51192">
    <property type="entry name" value="HELICASE_ATP_BIND_1"/>
    <property type="match status" value="1"/>
</dbReference>
<dbReference type="CDD" id="cd18791">
    <property type="entry name" value="SF2_C_RHA"/>
    <property type="match status" value="1"/>
</dbReference>
<evidence type="ECO:0000256" key="3">
    <source>
        <dbReference type="ARBA" id="ARBA00022741"/>
    </source>
</evidence>
<dbReference type="InterPro" id="IPR059023">
    <property type="entry name" value="RNA_hel_CTD"/>
</dbReference>
<keyword evidence="7" id="KW-0862">Zinc</keyword>
<dbReference type="GO" id="GO:0005524">
    <property type="term" value="F:ATP binding"/>
    <property type="evidence" value="ECO:0007669"/>
    <property type="project" value="UniProtKB-KW"/>
</dbReference>
<feature type="compositionally biased region" description="Low complexity" evidence="11">
    <location>
        <begin position="163"/>
        <end position="172"/>
    </location>
</feature>
<proteinExistence type="predicted"/>
<dbReference type="SMART" id="SM00847">
    <property type="entry name" value="HA2"/>
    <property type="match status" value="1"/>
</dbReference>
<evidence type="ECO:0000259" key="14">
    <source>
        <dbReference type="PROSITE" id="PS51194"/>
    </source>
</evidence>
<protein>
    <recommendedName>
        <fullName evidence="1">RNA helicase</fullName>
        <ecNumber evidence="1">3.6.4.13</ecNumber>
    </recommendedName>
</protein>
<dbReference type="PROSITE" id="PS00690">
    <property type="entry name" value="DEAH_ATP_HELICASE"/>
    <property type="match status" value="1"/>
</dbReference>
<feature type="domain" description="Helicase C-terminal" evidence="14">
    <location>
        <begin position="1125"/>
        <end position="1294"/>
    </location>
</feature>
<dbReference type="InterPro" id="IPR011709">
    <property type="entry name" value="DEAD-box_helicase_OB_fold"/>
</dbReference>
<dbReference type="Gene3D" id="3.40.50.300">
    <property type="entry name" value="P-loop containing nucleotide triphosphate hydrolases"/>
    <property type="match status" value="2"/>
</dbReference>
<dbReference type="Pfam" id="PF00270">
    <property type="entry name" value="DEAD"/>
    <property type="match status" value="1"/>
</dbReference>
<dbReference type="PANTHER" id="PTHR18934:SF145">
    <property type="entry name" value="ATP-DEPENDENT RNA HELICASE DHX57-RELATED"/>
    <property type="match status" value="1"/>
</dbReference>
<evidence type="ECO:0000256" key="7">
    <source>
        <dbReference type="ARBA" id="ARBA00022833"/>
    </source>
</evidence>
<dbReference type="Pfam" id="PF21010">
    <property type="entry name" value="HA2_C"/>
    <property type="match status" value="1"/>
</dbReference>
<comment type="caution">
    <text evidence="15">The sequence shown here is derived from an EMBL/GenBank/DDBJ whole genome shotgun (WGS) entry which is preliminary data.</text>
</comment>
<dbReference type="GO" id="GO:0008270">
    <property type="term" value="F:zinc ion binding"/>
    <property type="evidence" value="ECO:0007669"/>
    <property type="project" value="UniProtKB-KW"/>
</dbReference>
<dbReference type="Proteomes" id="UP001515480">
    <property type="component" value="Unassembled WGS sequence"/>
</dbReference>
<evidence type="ECO:0000256" key="6">
    <source>
        <dbReference type="ARBA" id="ARBA00022806"/>
    </source>
</evidence>
<keyword evidence="8" id="KW-0067">ATP-binding</keyword>
<evidence type="ECO:0000313" key="16">
    <source>
        <dbReference type="Proteomes" id="UP001515480"/>
    </source>
</evidence>
<evidence type="ECO:0000256" key="1">
    <source>
        <dbReference type="ARBA" id="ARBA00012552"/>
    </source>
</evidence>
<keyword evidence="16" id="KW-1185">Reference proteome</keyword>
<feature type="domain" description="RanBP2-type" evidence="12">
    <location>
        <begin position="188"/>
        <end position="218"/>
    </location>
</feature>
<dbReference type="InterPro" id="IPR011545">
    <property type="entry name" value="DEAD/DEAH_box_helicase_dom"/>
</dbReference>
<dbReference type="SUPFAM" id="SSF52540">
    <property type="entry name" value="P-loop containing nucleoside triphosphate hydrolases"/>
    <property type="match status" value="1"/>
</dbReference>
<feature type="compositionally biased region" description="Basic and acidic residues" evidence="11">
    <location>
        <begin position="627"/>
        <end position="637"/>
    </location>
</feature>
<evidence type="ECO:0000256" key="11">
    <source>
        <dbReference type="SAM" id="MobiDB-lite"/>
    </source>
</evidence>
<feature type="region of interest" description="Disordered" evidence="11">
    <location>
        <begin position="508"/>
        <end position="533"/>
    </location>
</feature>
<dbReference type="FunFam" id="3.40.50.300:FF:000500">
    <property type="entry name" value="ATP-dependent RNA helicase DHX29"/>
    <property type="match status" value="1"/>
</dbReference>
<dbReference type="Gene3D" id="2.30.30.380">
    <property type="entry name" value="Zn-finger domain of Sec23/24"/>
    <property type="match status" value="1"/>
</dbReference>
<dbReference type="PROSITE" id="PS01358">
    <property type="entry name" value="ZF_RANBP2_1"/>
    <property type="match status" value="1"/>
</dbReference>
<dbReference type="InterPro" id="IPR001650">
    <property type="entry name" value="Helicase_C-like"/>
</dbReference>
<dbReference type="EMBL" id="JBGBPQ010000024">
    <property type="protein sequence ID" value="KAL1500164.1"/>
    <property type="molecule type" value="Genomic_DNA"/>
</dbReference>
<comment type="catalytic activity">
    <reaction evidence="9">
        <text>ATP + H2O = ADP + phosphate + H(+)</text>
        <dbReference type="Rhea" id="RHEA:13065"/>
        <dbReference type="ChEBI" id="CHEBI:15377"/>
        <dbReference type="ChEBI" id="CHEBI:15378"/>
        <dbReference type="ChEBI" id="CHEBI:30616"/>
        <dbReference type="ChEBI" id="CHEBI:43474"/>
        <dbReference type="ChEBI" id="CHEBI:456216"/>
        <dbReference type="EC" id="3.6.4.13"/>
    </reaction>
</comment>
<reference evidence="15 16" key="1">
    <citation type="journal article" date="2024" name="Science">
        <title>Giant polyketide synthase enzymes in the biosynthesis of giant marine polyether toxins.</title>
        <authorList>
            <person name="Fallon T.R."/>
            <person name="Shende V.V."/>
            <person name="Wierzbicki I.H."/>
            <person name="Pendleton A.L."/>
            <person name="Watervoot N.F."/>
            <person name="Auber R.P."/>
            <person name="Gonzalez D.J."/>
            <person name="Wisecaver J.H."/>
            <person name="Moore B.S."/>
        </authorList>
    </citation>
    <scope>NUCLEOTIDE SEQUENCE [LARGE SCALE GENOMIC DNA]</scope>
    <source>
        <strain evidence="15 16">12B1</strain>
    </source>
</reference>
<keyword evidence="5" id="KW-0378">Hydrolase</keyword>
<gene>
    <name evidence="15" type="ORF">AB1Y20_012834</name>
</gene>
<evidence type="ECO:0000256" key="10">
    <source>
        <dbReference type="PROSITE-ProRule" id="PRU00322"/>
    </source>
</evidence>
<organism evidence="15 16">
    <name type="scientific">Prymnesium parvum</name>
    <name type="common">Toxic golden alga</name>
    <dbReference type="NCBI Taxonomy" id="97485"/>
    <lineage>
        <taxon>Eukaryota</taxon>
        <taxon>Haptista</taxon>
        <taxon>Haptophyta</taxon>
        <taxon>Prymnesiophyceae</taxon>
        <taxon>Prymnesiales</taxon>
        <taxon>Prymnesiaceae</taxon>
        <taxon>Prymnesium</taxon>
    </lineage>
</organism>
<accession>A0AB34IJ08</accession>
<name>A0AB34IJ08_PRYPA</name>
<dbReference type="Pfam" id="PF00271">
    <property type="entry name" value="Helicase_C"/>
    <property type="match status" value="1"/>
</dbReference>
<dbReference type="GO" id="GO:0003723">
    <property type="term" value="F:RNA binding"/>
    <property type="evidence" value="ECO:0007669"/>
    <property type="project" value="TreeGrafter"/>
</dbReference>
<dbReference type="SMART" id="SM00487">
    <property type="entry name" value="DEXDc"/>
    <property type="match status" value="1"/>
</dbReference>
<feature type="region of interest" description="Disordered" evidence="11">
    <location>
        <begin position="1440"/>
        <end position="1467"/>
    </location>
</feature>
<dbReference type="FunFam" id="1.20.120.1080:FF:000002">
    <property type="entry name" value="Putative ATP-dependent RNA helicase DHX36"/>
    <property type="match status" value="1"/>
</dbReference>
<dbReference type="Pfam" id="PF26026">
    <property type="entry name" value="RNA_hel_CTD"/>
    <property type="match status" value="1"/>
</dbReference>
<keyword evidence="3" id="KW-0547">Nucleotide-binding</keyword>
<feature type="compositionally biased region" description="Pro residues" evidence="11">
    <location>
        <begin position="712"/>
        <end position="775"/>
    </location>
</feature>
<sequence length="1655" mass="178428">MRRGKGGKGGKPAPHAADAAFRQFLAAQRAGLEQWASRRASQLDEVGMSAQVEAEVRELLSSFAEESSALAASPDVHAGTHALLLRACAQLKFHPSHAQQAVALVLSRHADGASLLLRPSLLSDCLDWLCLHVPIDELPLQFRPRLRAAPSRHRPLPPPPPAASASASASLSNFPRATPRASLSPRGEEGEGWGCEACTYVNGGEAGECEMCGAALPAHAREAAAQRLAAAQAAAPRARVLPDARPAFIPPSAALDACDGSEERALGCLLRQTVERLAPAQRWGAAEDVLSLRQMAEEEVSLLWDPTTGEAPWAFSSSASPPAAPPSSRCATCVLPHCRLPTNKHRPSAYCCARHADADADGALAHSLGFSRDGEALPAAEYASRQPPIETLRSLCLIVATPALAEWPYPSAPPLVAVRCEQLLPRTQFELTKLLLQQAISVCEACGGAPTPQLYDLTAWLRAQLPSLLRRLALLTPAAAPPAAEEAAEEAVAVVDTRSLAEKRADSLRMRTCRESEERREREEREAEEKAERLRRWEQMKALIMREEEERKGKVDEEQAERKAEEEVEASKEGAREKDGRVIAQQEEEKGTAGKAQEKEAMPKEPKAGPSGEAQQHGVEAPPRTSGEVRRKGRGDGGKAVGRGAGTPAVAAAVKAQHPYLAVEVSAELRGAGRGRGVAQRRQGGTDAPRGDGRDGPPSSPSQRAVELHAPTPRPPPPPPPPPPQTPPPPHHASPIPAQPAPPPSQPPPLPPPLPPPPHDAPPPPFQGPLPPPLPLRKLTDHEASVGEELRAAHARLKSSKPWRQMAAKRDALPAASRREELLDALRRSNVLVVSGETGCGKTTQVPQFILDDAIESGRGGATSIICTQPRRISAIGVSTRVAHERCEPIGATVGYQIRLESRRSASTRLLFCTTGVLLRKLQGDRSLRGVSHVLIDEVHERTLESDFLLIILRDVLRERADLRVVLMSATINSSLFAEYFASAPPLPTPLPAGGSADAAPAAGVKAPSLHIPGFTFPVTEWWLEDVLEMTGHMIEQGSKYAKKNRQAEHGGGGEGFGFSETVALQSGCRRKSGKAKGELRAMMGAAQAAYDAAARAGEGGYSEHVLRSLEAMDEEKVNIDAMVALVEHIDATRGEGAVLVFMPGMFEISSLCAALLSDAAVARRLRVLPLHGSLSSADQLRVFERPPRGVRKVVVSTNVAETSITIDDVVYVIDSGRAKENRYDAVNRLPQLVDSWISHANRRQRRGRAGRVRPGEAFYMYTRATCDAMAPFQPAEMLRVPLHELCLHIKLLELGEIEPFLAKAIEPPSLHAVREAVQTLAEVQALDSAQAQLLTPLGRHLATLPVDVRIGKMLVFACMLRCLQPVLVIAACLSLRSPFVEPFEKREQAKAARRAFAAELRSDHLAMLRAYQAFRKVIGQFLELLVEIGFVKPHLALHDSSAPQRSSDPPAGGGGGERGKARATDGAAAGQAAVKALMRKRPIGGEYYNVHSASIHILRAVICAGLYPNVVRVEQSSERRAPAFEGPGGAAVALHPSTVNADLPLFESRWLVYYEKVRTSKVFLRDSTMVTPYSILLFGGEIKVKHAQHIISIDKWIEVSAAPTLAVLFKELRARLDTLLLQKIADPETDFEFDEKGVLSIIVHVLSAEGVADR</sequence>
<dbReference type="SMART" id="SM00490">
    <property type="entry name" value="HELICc"/>
    <property type="match status" value="1"/>
</dbReference>
<feature type="region of interest" description="Disordered" evidence="11">
    <location>
        <begin position="548"/>
        <end position="645"/>
    </location>
</feature>
<dbReference type="InterPro" id="IPR027417">
    <property type="entry name" value="P-loop_NTPase"/>
</dbReference>